<comment type="caution">
    <text evidence="8">The sequence shown here is derived from an EMBL/GenBank/DDBJ whole genome shotgun (WGS) entry which is preliminary data.</text>
</comment>
<keyword evidence="3 6" id="KW-1133">Transmembrane helix</keyword>
<keyword evidence="5" id="KW-0802">TPR repeat</keyword>
<dbReference type="SMART" id="SM00028">
    <property type="entry name" value="TPR"/>
    <property type="match status" value="3"/>
</dbReference>
<dbReference type="GO" id="GO:0016020">
    <property type="term" value="C:membrane"/>
    <property type="evidence" value="ECO:0007669"/>
    <property type="project" value="UniProtKB-SubCell"/>
</dbReference>
<dbReference type="PANTHER" id="PTHR37422">
    <property type="entry name" value="TEICHURONIC ACID BIOSYNTHESIS PROTEIN TUAE"/>
    <property type="match status" value="1"/>
</dbReference>
<dbReference type="InterPro" id="IPR011990">
    <property type="entry name" value="TPR-like_helical_dom_sf"/>
</dbReference>
<feature type="transmembrane region" description="Helical" evidence="6">
    <location>
        <begin position="5"/>
        <end position="24"/>
    </location>
</feature>
<dbReference type="Pfam" id="PF04932">
    <property type="entry name" value="Wzy_C"/>
    <property type="match status" value="1"/>
</dbReference>
<evidence type="ECO:0000259" key="7">
    <source>
        <dbReference type="Pfam" id="PF04932"/>
    </source>
</evidence>
<keyword evidence="4 6" id="KW-0472">Membrane</keyword>
<feature type="transmembrane region" description="Helical" evidence="6">
    <location>
        <begin position="96"/>
        <end position="114"/>
    </location>
</feature>
<feature type="transmembrane region" description="Helical" evidence="6">
    <location>
        <begin position="505"/>
        <end position="526"/>
    </location>
</feature>
<accession>A0A1F5K787</accession>
<feature type="repeat" description="TPR" evidence="5">
    <location>
        <begin position="647"/>
        <end position="680"/>
    </location>
</feature>
<evidence type="ECO:0000256" key="3">
    <source>
        <dbReference type="ARBA" id="ARBA00022989"/>
    </source>
</evidence>
<evidence type="ECO:0000256" key="1">
    <source>
        <dbReference type="ARBA" id="ARBA00004141"/>
    </source>
</evidence>
<organism evidence="8 9">
    <name type="scientific">Candidatus Daviesbacteria bacterium RIFCSPHIGHO2_12_FULL_43_11</name>
    <dbReference type="NCBI Taxonomy" id="1797780"/>
    <lineage>
        <taxon>Bacteria</taxon>
        <taxon>Candidatus Daviesiibacteriota</taxon>
    </lineage>
</organism>
<reference evidence="8 9" key="1">
    <citation type="journal article" date="2016" name="Nat. Commun.">
        <title>Thousands of microbial genomes shed light on interconnected biogeochemical processes in an aquifer system.</title>
        <authorList>
            <person name="Anantharaman K."/>
            <person name="Brown C.T."/>
            <person name="Hug L.A."/>
            <person name="Sharon I."/>
            <person name="Castelle C.J."/>
            <person name="Probst A.J."/>
            <person name="Thomas B.C."/>
            <person name="Singh A."/>
            <person name="Wilkins M.J."/>
            <person name="Karaoz U."/>
            <person name="Brodie E.L."/>
            <person name="Williams K.H."/>
            <person name="Hubbard S.S."/>
            <person name="Banfield J.F."/>
        </authorList>
    </citation>
    <scope>NUCLEOTIDE SEQUENCE [LARGE SCALE GENOMIC DNA]</scope>
</reference>
<feature type="transmembrane region" description="Helical" evidence="6">
    <location>
        <begin position="181"/>
        <end position="199"/>
    </location>
</feature>
<evidence type="ECO:0000256" key="4">
    <source>
        <dbReference type="ARBA" id="ARBA00023136"/>
    </source>
</evidence>
<feature type="transmembrane region" description="Helical" evidence="6">
    <location>
        <begin position="206"/>
        <end position="224"/>
    </location>
</feature>
<feature type="transmembrane region" description="Helical" evidence="6">
    <location>
        <begin position="36"/>
        <end position="53"/>
    </location>
</feature>
<evidence type="ECO:0000313" key="9">
    <source>
        <dbReference type="Proteomes" id="UP000176405"/>
    </source>
</evidence>
<protein>
    <recommendedName>
        <fullName evidence="7">O-antigen ligase-related domain-containing protein</fullName>
    </recommendedName>
</protein>
<feature type="transmembrane region" description="Helical" evidence="6">
    <location>
        <begin position="230"/>
        <end position="251"/>
    </location>
</feature>
<dbReference type="PROSITE" id="PS50005">
    <property type="entry name" value="TPR"/>
    <property type="match status" value="2"/>
</dbReference>
<feature type="domain" description="O-antigen ligase-related" evidence="7">
    <location>
        <begin position="213"/>
        <end position="400"/>
    </location>
</feature>
<feature type="transmembrane region" description="Helical" evidence="6">
    <location>
        <begin position="385"/>
        <end position="410"/>
    </location>
</feature>
<comment type="subcellular location">
    <subcellularLocation>
        <location evidence="1">Membrane</location>
        <topology evidence="1">Multi-pass membrane protein</topology>
    </subcellularLocation>
</comment>
<dbReference type="EMBL" id="MFDH01000010">
    <property type="protein sequence ID" value="OGE36658.1"/>
    <property type="molecule type" value="Genomic_DNA"/>
</dbReference>
<sequence>MLSKILTYSFYLLFFLTPLIWFPWNFELFEYNKMVAVYFLTLIITASWILKMINRKSLNLHRTPLDIPLLAFLLANILSTIFSIDPHTSIWGYYSRSNGGLLSLVSYLALYYALVSNFEAKQAVNFLKAAVFGGVAVALWAIPEHFGVSPSCVILTNQFGASCWVQDVQARVFATLGQPNWLAAYLAMLIFPAIYFALTETHKNRFIPYTLYSILFYAAFTFTYSRGATLGLWAGLAVFLGFLTISTLRLHPGGVRLNLIQLSNIGSWIKQPLILALISFITINLLFGSALTQFKLLSKFAGPERPTVAISKPVAKSTTQLESGGTESGQIRLIVWKGAVDIFRHYPIFGSGVETFAYSYYNFRPTEHNLVSEWDFLYNKAHNEFLNYLATTGIIGFLTYMAVILTFIIWSIRFIVHRSSFIEKQKTDIRYTIYDILLPATLLASYTSYLVQNFFGFSVVSVALLFYLFPALAFTATGSTKPFTLPKFLTCYSTLLSRQSFYPKLAGAAVIIIFGLMGFTLIRNYIADIYFATGNQANESGNPGRAYNFLSSAVSLNPGEPYYRSELGYAAAASASVLIDQESTLSAQLKATAIEETNNILESHPKNVSFFRTAIRTFYMLSTIDKEYTEKTLQILDKTIALSPTDTKLTYNKAIILGQMGKNEEAIEALEQTVKLKPNYRDAHYTLGLFLFETGQKEKAIEEMDTVLKLIPNDPEATEKLEKWQ</sequence>
<feature type="transmembrane region" description="Helical" evidence="6">
    <location>
        <begin position="126"/>
        <end position="143"/>
    </location>
</feature>
<dbReference type="SUPFAM" id="SSF48452">
    <property type="entry name" value="TPR-like"/>
    <property type="match status" value="1"/>
</dbReference>
<feature type="repeat" description="TPR" evidence="5">
    <location>
        <begin position="681"/>
        <end position="714"/>
    </location>
</feature>
<dbReference type="InterPro" id="IPR007016">
    <property type="entry name" value="O-antigen_ligase-rel_domated"/>
</dbReference>
<evidence type="ECO:0000256" key="6">
    <source>
        <dbReference type="SAM" id="Phobius"/>
    </source>
</evidence>
<dbReference type="InterPro" id="IPR051533">
    <property type="entry name" value="WaaL-like"/>
</dbReference>
<keyword evidence="2 6" id="KW-0812">Transmembrane</keyword>
<evidence type="ECO:0000313" key="8">
    <source>
        <dbReference type="EMBL" id="OGE36658.1"/>
    </source>
</evidence>
<dbReference type="Pfam" id="PF14559">
    <property type="entry name" value="TPR_19"/>
    <property type="match status" value="1"/>
</dbReference>
<dbReference type="STRING" id="1797780.A3E45_02705"/>
<dbReference type="Gene3D" id="1.25.40.10">
    <property type="entry name" value="Tetratricopeptide repeat domain"/>
    <property type="match status" value="1"/>
</dbReference>
<feature type="transmembrane region" description="Helical" evidence="6">
    <location>
        <begin position="65"/>
        <end position="84"/>
    </location>
</feature>
<evidence type="ECO:0000256" key="5">
    <source>
        <dbReference type="PROSITE-ProRule" id="PRU00339"/>
    </source>
</evidence>
<evidence type="ECO:0000256" key="2">
    <source>
        <dbReference type="ARBA" id="ARBA00022692"/>
    </source>
</evidence>
<feature type="transmembrane region" description="Helical" evidence="6">
    <location>
        <begin position="455"/>
        <end position="477"/>
    </location>
</feature>
<dbReference type="PANTHER" id="PTHR37422:SF13">
    <property type="entry name" value="LIPOPOLYSACCHARIDE BIOSYNTHESIS PROTEIN PA4999-RELATED"/>
    <property type="match status" value="1"/>
</dbReference>
<dbReference type="Proteomes" id="UP000176405">
    <property type="component" value="Unassembled WGS sequence"/>
</dbReference>
<proteinExistence type="predicted"/>
<dbReference type="AlphaFoldDB" id="A0A1F5K787"/>
<feature type="transmembrane region" description="Helical" evidence="6">
    <location>
        <begin position="272"/>
        <end position="291"/>
    </location>
</feature>
<dbReference type="InterPro" id="IPR019734">
    <property type="entry name" value="TPR_rpt"/>
</dbReference>
<gene>
    <name evidence="8" type="ORF">A3E45_02705</name>
</gene>
<name>A0A1F5K787_9BACT</name>